<feature type="non-terminal residue" evidence="1">
    <location>
        <position position="1"/>
    </location>
</feature>
<accession>A0A146KCB8</accession>
<sequence length="250" mass="28803">ESIQRRLKPDTILLQSSHETDFKLLQELNIDNIVLSCNTSQKCSQLSDALHFPNCLIIHFNPECLCCLGKNVVYLSSNFEEITSTEAVLSQIRDKLQINFDLNNFSVLEQQYLYSACLSQLTAKDLSNELFPSYKHRLKHCCQTNLDQIGLIVGDPSKETLSKVLTWKKKLLQKHINAIIFYFGQRLDEAKLYNAEKLQKYVFISNCRLQNTPWLSENFKRLQKAGVALISEFELKCQLGEAECDGWDNE</sequence>
<evidence type="ECO:0000313" key="1">
    <source>
        <dbReference type="EMBL" id="JAP93898.1"/>
    </source>
</evidence>
<gene>
    <name evidence="1" type="ORF">TPC1_13630</name>
</gene>
<proteinExistence type="predicted"/>
<organism evidence="1">
    <name type="scientific">Trepomonas sp. PC1</name>
    <dbReference type="NCBI Taxonomy" id="1076344"/>
    <lineage>
        <taxon>Eukaryota</taxon>
        <taxon>Metamonada</taxon>
        <taxon>Diplomonadida</taxon>
        <taxon>Hexamitidae</taxon>
        <taxon>Hexamitinae</taxon>
        <taxon>Trepomonas</taxon>
    </lineage>
</organism>
<dbReference type="EMBL" id="GDID01002708">
    <property type="protein sequence ID" value="JAP93898.1"/>
    <property type="molecule type" value="Transcribed_RNA"/>
</dbReference>
<protein>
    <submittedName>
        <fullName evidence="1">Uncharacterized protein</fullName>
    </submittedName>
</protein>
<name>A0A146KCB8_9EUKA</name>
<dbReference type="AlphaFoldDB" id="A0A146KCB8"/>
<reference evidence="1" key="1">
    <citation type="submission" date="2015-07" db="EMBL/GenBank/DDBJ databases">
        <title>Adaptation to a free-living lifestyle via gene acquisitions in the diplomonad Trepomonas sp. PC1.</title>
        <authorList>
            <person name="Xu F."/>
            <person name="Jerlstrom-Hultqvist J."/>
            <person name="Kolisko M."/>
            <person name="Simpson A.G.B."/>
            <person name="Roger A.J."/>
            <person name="Svard S.G."/>
            <person name="Andersson J.O."/>
        </authorList>
    </citation>
    <scope>NUCLEOTIDE SEQUENCE</scope>
    <source>
        <strain evidence="1">PC1</strain>
    </source>
</reference>